<reference evidence="1" key="1">
    <citation type="journal article" date="2021" name="Proc. Natl. Acad. Sci. U.S.A.">
        <title>A Catalog of Tens of Thousands of Viruses from Human Metagenomes Reveals Hidden Associations with Chronic Diseases.</title>
        <authorList>
            <person name="Tisza M.J."/>
            <person name="Buck C.B."/>
        </authorList>
    </citation>
    <scope>NUCLEOTIDE SEQUENCE</scope>
    <source>
        <strain evidence="1">Ct16C7</strain>
    </source>
</reference>
<name>A0A8S5NZD1_9CAUD</name>
<evidence type="ECO:0000313" key="1">
    <source>
        <dbReference type="EMBL" id="DAD99788.1"/>
    </source>
</evidence>
<dbReference type="EMBL" id="BK015293">
    <property type="protein sequence ID" value="DAD99788.1"/>
    <property type="molecule type" value="Genomic_DNA"/>
</dbReference>
<protein>
    <submittedName>
        <fullName evidence="1">Uncharacterized protein</fullName>
    </submittedName>
</protein>
<proteinExistence type="predicted"/>
<sequence>MCGRIITARLATLAELKTTLTFEDAANLDECLLIENYHNWLVQKLGEENGRRNS</sequence>
<organism evidence="1">
    <name type="scientific">Siphoviridae sp. ct16C7</name>
    <dbReference type="NCBI Taxonomy" id="2825304"/>
    <lineage>
        <taxon>Viruses</taxon>
        <taxon>Duplodnaviria</taxon>
        <taxon>Heunggongvirae</taxon>
        <taxon>Uroviricota</taxon>
        <taxon>Caudoviricetes</taxon>
    </lineage>
</organism>
<accession>A0A8S5NZD1</accession>